<protein>
    <submittedName>
        <fullName evidence="4">TetR/AcrR family transcriptional regulator</fullName>
    </submittedName>
</protein>
<organism evidence="4 5">
    <name type="scientific">Exilibacterium tricleocarpae</name>
    <dbReference type="NCBI Taxonomy" id="2591008"/>
    <lineage>
        <taxon>Bacteria</taxon>
        <taxon>Pseudomonadati</taxon>
        <taxon>Pseudomonadota</taxon>
        <taxon>Gammaproteobacteria</taxon>
        <taxon>Cellvibrionales</taxon>
        <taxon>Cellvibrionaceae</taxon>
        <taxon>Exilibacterium</taxon>
    </lineage>
</organism>
<dbReference type="OrthoDB" id="270177at2"/>
<dbReference type="GO" id="GO:0003677">
    <property type="term" value="F:DNA binding"/>
    <property type="evidence" value="ECO:0007669"/>
    <property type="project" value="UniProtKB-UniRule"/>
</dbReference>
<keyword evidence="5" id="KW-1185">Reference proteome</keyword>
<sequence length="201" mass="23130">MPRPALTPEKKRKVRNDIREAALRLRAKHNSSQITVRAVATEAGISVGTFYTYYENLADLAQALWKEPVDELRLKVEATAKRVKDPVKRIRRMLECYVQFEKDQRTIFRSAFLFVRPGCMSKPEQESLKGEVFYDHLCASIIEGQERGQIRDGNPGDLAQMIWSSVHGALALPINMDRFKFYPSQKMAKHMIQFLVESITL</sequence>
<feature type="DNA-binding region" description="H-T-H motif" evidence="2">
    <location>
        <begin position="35"/>
        <end position="54"/>
    </location>
</feature>
<dbReference type="Pfam" id="PF00440">
    <property type="entry name" value="TetR_N"/>
    <property type="match status" value="1"/>
</dbReference>
<gene>
    <name evidence="4" type="ORF">FKG94_16195</name>
</gene>
<dbReference type="EMBL" id="VHSG01000016">
    <property type="protein sequence ID" value="TQV74551.1"/>
    <property type="molecule type" value="Genomic_DNA"/>
</dbReference>
<dbReference type="InterPro" id="IPR001647">
    <property type="entry name" value="HTH_TetR"/>
</dbReference>
<reference evidence="4 5" key="1">
    <citation type="submission" date="2019-06" db="EMBL/GenBank/DDBJ databases">
        <title>Whole genome sequence for Cellvibrionaceae sp. R142.</title>
        <authorList>
            <person name="Wang G."/>
        </authorList>
    </citation>
    <scope>NUCLEOTIDE SEQUENCE [LARGE SCALE GENOMIC DNA]</scope>
    <source>
        <strain evidence="4 5">R142</strain>
    </source>
</reference>
<dbReference type="Gene3D" id="1.10.357.10">
    <property type="entry name" value="Tetracycline Repressor, domain 2"/>
    <property type="match status" value="1"/>
</dbReference>
<dbReference type="PANTHER" id="PTHR43479:SF11">
    <property type="entry name" value="ACREF_ENVCD OPERON REPRESSOR-RELATED"/>
    <property type="match status" value="1"/>
</dbReference>
<keyword evidence="1 2" id="KW-0238">DNA-binding</keyword>
<dbReference type="SUPFAM" id="SSF48498">
    <property type="entry name" value="Tetracyclin repressor-like, C-terminal domain"/>
    <property type="match status" value="1"/>
</dbReference>
<evidence type="ECO:0000256" key="2">
    <source>
        <dbReference type="PROSITE-ProRule" id="PRU00335"/>
    </source>
</evidence>
<name>A0A545TBI0_9GAMM</name>
<dbReference type="InterPro" id="IPR050624">
    <property type="entry name" value="HTH-type_Tx_Regulator"/>
</dbReference>
<dbReference type="SUPFAM" id="SSF46689">
    <property type="entry name" value="Homeodomain-like"/>
    <property type="match status" value="1"/>
</dbReference>
<evidence type="ECO:0000259" key="3">
    <source>
        <dbReference type="PROSITE" id="PS50977"/>
    </source>
</evidence>
<dbReference type="Proteomes" id="UP000319732">
    <property type="component" value="Unassembled WGS sequence"/>
</dbReference>
<comment type="caution">
    <text evidence="4">The sequence shown here is derived from an EMBL/GenBank/DDBJ whole genome shotgun (WGS) entry which is preliminary data.</text>
</comment>
<dbReference type="PROSITE" id="PS50977">
    <property type="entry name" value="HTH_TETR_2"/>
    <property type="match status" value="1"/>
</dbReference>
<dbReference type="RefSeq" id="WP_142905371.1">
    <property type="nucleotide sequence ID" value="NZ_ML660096.1"/>
</dbReference>
<dbReference type="InterPro" id="IPR036271">
    <property type="entry name" value="Tet_transcr_reg_TetR-rel_C_sf"/>
</dbReference>
<dbReference type="InterPro" id="IPR009057">
    <property type="entry name" value="Homeodomain-like_sf"/>
</dbReference>
<evidence type="ECO:0000313" key="5">
    <source>
        <dbReference type="Proteomes" id="UP000319732"/>
    </source>
</evidence>
<evidence type="ECO:0000313" key="4">
    <source>
        <dbReference type="EMBL" id="TQV74551.1"/>
    </source>
</evidence>
<accession>A0A545TBI0</accession>
<dbReference type="PANTHER" id="PTHR43479">
    <property type="entry name" value="ACREF/ENVCD OPERON REPRESSOR-RELATED"/>
    <property type="match status" value="1"/>
</dbReference>
<proteinExistence type="predicted"/>
<dbReference type="AlphaFoldDB" id="A0A545TBI0"/>
<feature type="domain" description="HTH tetR-type" evidence="3">
    <location>
        <begin position="12"/>
        <end position="72"/>
    </location>
</feature>
<evidence type="ECO:0000256" key="1">
    <source>
        <dbReference type="ARBA" id="ARBA00023125"/>
    </source>
</evidence>